<sequence>MQELMIIPNGDPSFTQAMRMGFEIHPHLKAFIKKKSSLDATAIRNFTRNCQAYGKAIYLLVGSIKKPDRNRSNGLNSDVLGKMYKGFIKDTPIVDPYHQDDLEEWTSLTSQTEIQIQRMGYDDLSWIRLELLADMNVSLNKINC</sequence>
<gene>
    <name evidence="9" type="ORF">LSAA_7783</name>
</gene>
<dbReference type="SMART" id="SM01192">
    <property type="entry name" value="Enolase_C"/>
    <property type="match status" value="1"/>
</dbReference>
<evidence type="ECO:0000313" key="9">
    <source>
        <dbReference type="EMBL" id="CAF2884483.1"/>
    </source>
</evidence>
<dbReference type="OrthoDB" id="1739814at2759"/>
<dbReference type="Pfam" id="PF00113">
    <property type="entry name" value="Enolase_C"/>
    <property type="match status" value="1"/>
</dbReference>
<evidence type="ECO:0000256" key="6">
    <source>
        <dbReference type="ARBA" id="ARBA00031125"/>
    </source>
</evidence>
<dbReference type="Gene3D" id="3.20.20.120">
    <property type="entry name" value="Enolase-like C-terminal domain"/>
    <property type="match status" value="2"/>
</dbReference>
<evidence type="ECO:0000259" key="8">
    <source>
        <dbReference type="SMART" id="SM01192"/>
    </source>
</evidence>
<evidence type="ECO:0000256" key="4">
    <source>
        <dbReference type="ARBA" id="ARBA00023152"/>
    </source>
</evidence>
<evidence type="ECO:0000313" key="10">
    <source>
        <dbReference type="Proteomes" id="UP000675881"/>
    </source>
</evidence>
<protein>
    <recommendedName>
        <fullName evidence="3">phosphopyruvate hydratase</fullName>
        <ecNumber evidence="3">4.2.1.11</ecNumber>
    </recommendedName>
    <alternativeName>
        <fullName evidence="6">2-phospho-D-glycerate hydro-lyase</fullName>
    </alternativeName>
    <alternativeName>
        <fullName evidence="7">2-phosphoglycerate dehydratase</fullName>
    </alternativeName>
</protein>
<evidence type="ECO:0000256" key="5">
    <source>
        <dbReference type="ARBA" id="ARBA00023239"/>
    </source>
</evidence>
<keyword evidence="5 9" id="KW-0456">Lyase</keyword>
<dbReference type="AlphaFoldDB" id="A0A7R8H5U5"/>
<dbReference type="UniPathway" id="UPA00109">
    <property type="reaction ID" value="UER00187"/>
</dbReference>
<dbReference type="EC" id="4.2.1.11" evidence="3"/>
<dbReference type="GO" id="GO:0004634">
    <property type="term" value="F:phosphopyruvate hydratase activity"/>
    <property type="evidence" value="ECO:0007669"/>
    <property type="project" value="UniProtKB-EC"/>
</dbReference>
<dbReference type="InterPro" id="IPR000941">
    <property type="entry name" value="Enolase"/>
</dbReference>
<evidence type="ECO:0000256" key="2">
    <source>
        <dbReference type="ARBA" id="ARBA00009604"/>
    </source>
</evidence>
<feature type="domain" description="Enolase C-terminal TIM barrel" evidence="8">
    <location>
        <begin position="1"/>
        <end position="129"/>
    </location>
</feature>
<organism evidence="9 10">
    <name type="scientific">Lepeophtheirus salmonis</name>
    <name type="common">Salmon louse</name>
    <name type="synonym">Caligus salmonis</name>
    <dbReference type="NCBI Taxonomy" id="72036"/>
    <lineage>
        <taxon>Eukaryota</taxon>
        <taxon>Metazoa</taxon>
        <taxon>Ecdysozoa</taxon>
        <taxon>Arthropoda</taxon>
        <taxon>Crustacea</taxon>
        <taxon>Multicrustacea</taxon>
        <taxon>Hexanauplia</taxon>
        <taxon>Copepoda</taxon>
        <taxon>Siphonostomatoida</taxon>
        <taxon>Caligidae</taxon>
        <taxon>Lepeophtheirus</taxon>
    </lineage>
</organism>
<keyword evidence="10" id="KW-1185">Reference proteome</keyword>
<dbReference type="PANTHER" id="PTHR11902">
    <property type="entry name" value="ENOLASE"/>
    <property type="match status" value="1"/>
</dbReference>
<dbReference type="GO" id="GO:0006096">
    <property type="term" value="P:glycolytic process"/>
    <property type="evidence" value="ECO:0007669"/>
    <property type="project" value="UniProtKB-UniPathway"/>
</dbReference>
<evidence type="ECO:0000256" key="7">
    <source>
        <dbReference type="ARBA" id="ARBA00032132"/>
    </source>
</evidence>
<comment type="similarity">
    <text evidence="2">Belongs to the enolase family.</text>
</comment>
<proteinExistence type="inferred from homology"/>
<evidence type="ECO:0000256" key="3">
    <source>
        <dbReference type="ARBA" id="ARBA00012058"/>
    </source>
</evidence>
<dbReference type="SUPFAM" id="SSF51604">
    <property type="entry name" value="Enolase C-terminal domain-like"/>
    <property type="match status" value="1"/>
</dbReference>
<name>A0A7R8H5U5_LEPSM</name>
<evidence type="ECO:0000256" key="1">
    <source>
        <dbReference type="ARBA" id="ARBA00005031"/>
    </source>
</evidence>
<dbReference type="GO" id="GO:0000015">
    <property type="term" value="C:phosphopyruvate hydratase complex"/>
    <property type="evidence" value="ECO:0007669"/>
    <property type="project" value="InterPro"/>
</dbReference>
<dbReference type="PANTHER" id="PTHR11902:SF1">
    <property type="entry name" value="ENOLASE"/>
    <property type="match status" value="1"/>
</dbReference>
<keyword evidence="4" id="KW-0324">Glycolysis</keyword>
<dbReference type="GO" id="GO:0000287">
    <property type="term" value="F:magnesium ion binding"/>
    <property type="evidence" value="ECO:0007669"/>
    <property type="project" value="InterPro"/>
</dbReference>
<comment type="pathway">
    <text evidence="1">Carbohydrate degradation; glycolysis; pyruvate from D-glyceraldehyde 3-phosphate: step 4/5.</text>
</comment>
<accession>A0A7R8H5U5</accession>
<dbReference type="Proteomes" id="UP000675881">
    <property type="component" value="Chromosome 3"/>
</dbReference>
<dbReference type="InterPro" id="IPR020810">
    <property type="entry name" value="Enolase_C"/>
</dbReference>
<dbReference type="EMBL" id="HG994582">
    <property type="protein sequence ID" value="CAF2884483.1"/>
    <property type="molecule type" value="Genomic_DNA"/>
</dbReference>
<dbReference type="InterPro" id="IPR036849">
    <property type="entry name" value="Enolase-like_C_sf"/>
</dbReference>
<reference evidence="9" key="1">
    <citation type="submission" date="2021-02" db="EMBL/GenBank/DDBJ databases">
        <authorList>
            <person name="Bekaert M."/>
        </authorList>
    </citation>
    <scope>NUCLEOTIDE SEQUENCE</scope>
    <source>
        <strain evidence="9">IoA-00</strain>
    </source>
</reference>